<keyword evidence="1" id="KW-0732">Signal</keyword>
<evidence type="ECO:0000256" key="1">
    <source>
        <dbReference type="SAM" id="SignalP"/>
    </source>
</evidence>
<organism evidence="2 3">
    <name type="scientific">Fundidesulfovibrio magnetotacticus</name>
    <dbReference type="NCBI Taxonomy" id="2730080"/>
    <lineage>
        <taxon>Bacteria</taxon>
        <taxon>Pseudomonadati</taxon>
        <taxon>Thermodesulfobacteriota</taxon>
        <taxon>Desulfovibrionia</taxon>
        <taxon>Desulfovibrionales</taxon>
        <taxon>Desulfovibrionaceae</taxon>
        <taxon>Fundidesulfovibrio</taxon>
    </lineage>
</organism>
<dbReference type="EMBL" id="BLTE01000001">
    <property type="protein sequence ID" value="GFK92484.1"/>
    <property type="molecule type" value="Genomic_DNA"/>
</dbReference>
<reference evidence="2 3" key="2">
    <citation type="submission" date="2020-05" db="EMBL/GenBank/DDBJ databases">
        <title>Draft genome sequence of Desulfovibrio sp. strainFSS-1.</title>
        <authorList>
            <person name="Shimoshige H."/>
            <person name="Kobayashi H."/>
            <person name="Maekawa T."/>
        </authorList>
    </citation>
    <scope>NUCLEOTIDE SEQUENCE [LARGE SCALE GENOMIC DNA]</scope>
    <source>
        <strain evidence="2 3">SIID29052-01</strain>
    </source>
</reference>
<feature type="chain" id="PRO_5028915013" description="SLH domain-containing protein" evidence="1">
    <location>
        <begin position="22"/>
        <end position="148"/>
    </location>
</feature>
<sequence>MRLIVIIVSFLLLAAAAVSHAQTERDGAAWREQNDAWKYAYVTGLLDGVTTGADFTFPTLTSGSVVLHKPDKACLEKAQTTFEYNTSRYFFGLSLRDFVDGLDAFYKDPANTPIPVNKALRVWAMSRKKVPEAAALLEELRKEWSQPR</sequence>
<dbReference type="Proteomes" id="UP000494245">
    <property type="component" value="Unassembled WGS sequence"/>
</dbReference>
<name>A0A6V8LLB0_9BACT</name>
<reference evidence="2 3" key="1">
    <citation type="submission" date="2020-04" db="EMBL/GenBank/DDBJ databases">
        <authorList>
            <consortium name="Desulfovibrio sp. FSS-1 genome sequencing consortium"/>
            <person name="Shimoshige H."/>
            <person name="Kobayashi H."/>
            <person name="Maekawa T."/>
        </authorList>
    </citation>
    <scope>NUCLEOTIDE SEQUENCE [LARGE SCALE GENOMIC DNA]</scope>
    <source>
        <strain evidence="2 3">SIID29052-01</strain>
    </source>
</reference>
<dbReference type="RefSeq" id="WP_173080604.1">
    <property type="nucleotide sequence ID" value="NZ_BLTE01000001.1"/>
</dbReference>
<comment type="caution">
    <text evidence="2">The sequence shown here is derived from an EMBL/GenBank/DDBJ whole genome shotgun (WGS) entry which is preliminary data.</text>
</comment>
<evidence type="ECO:0000313" key="2">
    <source>
        <dbReference type="EMBL" id="GFK92484.1"/>
    </source>
</evidence>
<protein>
    <recommendedName>
        <fullName evidence="4">SLH domain-containing protein</fullName>
    </recommendedName>
</protein>
<dbReference type="AlphaFoldDB" id="A0A6V8LLB0"/>
<accession>A0A6V8LLB0</accession>
<keyword evidence="3" id="KW-1185">Reference proteome</keyword>
<feature type="signal peptide" evidence="1">
    <location>
        <begin position="1"/>
        <end position="21"/>
    </location>
</feature>
<evidence type="ECO:0000313" key="3">
    <source>
        <dbReference type="Proteomes" id="UP000494245"/>
    </source>
</evidence>
<proteinExistence type="predicted"/>
<gene>
    <name evidence="2" type="ORF">NNJEOMEG_00309</name>
</gene>
<evidence type="ECO:0008006" key="4">
    <source>
        <dbReference type="Google" id="ProtNLM"/>
    </source>
</evidence>